<evidence type="ECO:0000313" key="3">
    <source>
        <dbReference type="EMBL" id="AXC15711.1"/>
    </source>
</evidence>
<dbReference type="PANTHER" id="PTHR43784:SF2">
    <property type="entry name" value="GDSL-LIKE LIPASE_ACYLHYDROLASE, PUTATIVE (AFU_ORTHOLOGUE AFUA_2G00820)-RELATED"/>
    <property type="match status" value="1"/>
</dbReference>
<dbReference type="CDD" id="cd01830">
    <property type="entry name" value="XynE_like"/>
    <property type="match status" value="1"/>
</dbReference>
<dbReference type="AlphaFoldDB" id="A0A2Z5G990"/>
<evidence type="ECO:0000256" key="1">
    <source>
        <dbReference type="SAM" id="SignalP"/>
    </source>
</evidence>
<dbReference type="GO" id="GO:0016788">
    <property type="term" value="F:hydrolase activity, acting on ester bonds"/>
    <property type="evidence" value="ECO:0007669"/>
    <property type="project" value="UniProtKB-ARBA"/>
</dbReference>
<dbReference type="RefSeq" id="WP_114210333.1">
    <property type="nucleotide sequence ID" value="NZ_CP030840.1"/>
</dbReference>
<accession>A0A2Z5G990</accession>
<dbReference type="OrthoDB" id="1828825at2"/>
<dbReference type="InterPro" id="IPR036514">
    <property type="entry name" value="SGNH_hydro_sf"/>
</dbReference>
<dbReference type="PANTHER" id="PTHR43784">
    <property type="entry name" value="GDSL-LIKE LIPASE/ACYLHYDROLASE, PUTATIVE (AFU_ORTHOLOGUE AFUA_2G00820)-RELATED"/>
    <property type="match status" value="1"/>
</dbReference>
<dbReference type="InterPro" id="IPR053140">
    <property type="entry name" value="GDSL_Rv0518-like"/>
</dbReference>
<protein>
    <submittedName>
        <fullName evidence="3">Putative secreted protein</fullName>
    </submittedName>
</protein>
<dbReference type="Gene3D" id="3.40.50.1110">
    <property type="entry name" value="SGNH hydrolase"/>
    <property type="match status" value="1"/>
</dbReference>
<dbReference type="SUPFAM" id="SSF52266">
    <property type="entry name" value="SGNH hydrolase"/>
    <property type="match status" value="1"/>
</dbReference>
<keyword evidence="4" id="KW-1185">Reference proteome</keyword>
<dbReference type="KEGG" id="abas:ACPOL_6485"/>
<reference evidence="3 4" key="1">
    <citation type="journal article" date="2018" name="Front. Microbiol.">
        <title>Hydrolytic Capabilities as a Key to Environmental Success: Chitinolytic and Cellulolytic Acidobacteria From Acidic Sub-arctic Soils and Boreal Peatlands.</title>
        <authorList>
            <person name="Belova S.E."/>
            <person name="Ravin N.V."/>
            <person name="Pankratov T.A."/>
            <person name="Rakitin A.L."/>
            <person name="Ivanova A.A."/>
            <person name="Beletsky A.V."/>
            <person name="Mardanov A.V."/>
            <person name="Sinninghe Damste J.S."/>
            <person name="Dedysh S.N."/>
        </authorList>
    </citation>
    <scope>NUCLEOTIDE SEQUENCE [LARGE SCALE GENOMIC DNA]</scope>
    <source>
        <strain evidence="3 4">SBC82</strain>
    </source>
</reference>
<dbReference type="EMBL" id="CP030840">
    <property type="protein sequence ID" value="AXC15711.1"/>
    <property type="molecule type" value="Genomic_DNA"/>
</dbReference>
<evidence type="ECO:0000259" key="2">
    <source>
        <dbReference type="Pfam" id="PF13472"/>
    </source>
</evidence>
<evidence type="ECO:0000313" key="4">
    <source>
        <dbReference type="Proteomes" id="UP000253606"/>
    </source>
</evidence>
<name>A0A2Z5G990_9BACT</name>
<dbReference type="InterPro" id="IPR013830">
    <property type="entry name" value="SGNH_hydro"/>
</dbReference>
<dbReference type="Proteomes" id="UP000253606">
    <property type="component" value="Chromosome"/>
</dbReference>
<keyword evidence="1" id="KW-0732">Signal</keyword>
<feature type="chain" id="PRO_5016391448" evidence="1">
    <location>
        <begin position="22"/>
        <end position="418"/>
    </location>
</feature>
<feature type="domain" description="SGNH hydrolase-type esterase" evidence="2">
    <location>
        <begin position="202"/>
        <end position="402"/>
    </location>
</feature>
<proteinExistence type="predicted"/>
<dbReference type="Pfam" id="PF13472">
    <property type="entry name" value="Lipase_GDSL_2"/>
    <property type="match status" value="1"/>
</dbReference>
<organism evidence="3 4">
    <name type="scientific">Acidisarcina polymorpha</name>
    <dbReference type="NCBI Taxonomy" id="2211140"/>
    <lineage>
        <taxon>Bacteria</taxon>
        <taxon>Pseudomonadati</taxon>
        <taxon>Acidobacteriota</taxon>
        <taxon>Terriglobia</taxon>
        <taxon>Terriglobales</taxon>
        <taxon>Acidobacteriaceae</taxon>
        <taxon>Acidisarcina</taxon>
    </lineage>
</organism>
<sequence length="418" mass="44863">MRHLLPSFAWLLVAAASVCHGQSGGSSGWTGTWSAAPRIEFTTDGIGTAPETIREIVHVSTGGRAVRIRLSNVFGTDTLRVDGVSIAVAEQAGTLKSTPKLLTFNGMPQANIAAGKSLTSDSVSLALAPLSDLAVSILVPLETIHVMTVHPKANTTNYTAPGNQLLSLRMREQSSSDAYPFLVAVDVQSEAESNSNAGAIVCLGDSITQGVHSTPNRNEAWPDVLARTLQSRTDMKQIGVLNEGIGGNRIFQNGGGPAALSRFDRDVLHQSNVKFLVLAVGINDIGLGYGPAAQPSATRPTARQIEAAYRDLSQRAHLQGIKVIGATLTPFGRAAYFSEAGEAVRQEVNQWIRTSALNEHIYDSVVDFDQLLDARQNDSRPMLKSRYDSGDGLHPNDSGYELMGREVYNAFMRVDNRP</sequence>
<gene>
    <name evidence="3" type="ORF">ACPOL_6485</name>
</gene>
<feature type="signal peptide" evidence="1">
    <location>
        <begin position="1"/>
        <end position="21"/>
    </location>
</feature>